<accession>A0ABV1FWT4</accession>
<keyword evidence="1" id="KW-0472">Membrane</keyword>
<comment type="caution">
    <text evidence="2">The sequence shown here is derived from an EMBL/GenBank/DDBJ whole genome shotgun (WGS) entry which is preliminary data.</text>
</comment>
<dbReference type="InterPro" id="IPR025247">
    <property type="entry name" value="EcoRI-like_methylase"/>
</dbReference>
<dbReference type="Pfam" id="PF13651">
    <property type="entry name" value="EcoRI_methylase"/>
    <property type="match status" value="1"/>
</dbReference>
<keyword evidence="2" id="KW-0808">Transferase</keyword>
<keyword evidence="3" id="KW-1185">Reference proteome</keyword>
<evidence type="ECO:0000313" key="2">
    <source>
        <dbReference type="EMBL" id="MEQ2507620.1"/>
    </source>
</evidence>
<proteinExistence type="predicted"/>
<evidence type="ECO:0000256" key="1">
    <source>
        <dbReference type="SAM" id="Phobius"/>
    </source>
</evidence>
<name>A0ABV1FWT4_9BACT</name>
<reference evidence="2 3" key="1">
    <citation type="submission" date="2024-04" db="EMBL/GenBank/DDBJ databases">
        <title>Human intestinal bacterial collection.</title>
        <authorList>
            <person name="Pauvert C."/>
            <person name="Hitch T.C.A."/>
            <person name="Clavel T."/>
        </authorList>
    </citation>
    <scope>NUCLEOTIDE SEQUENCE [LARGE SCALE GENOMIC DNA]</scope>
    <source>
        <strain evidence="2 3">CLA-AA-H174</strain>
    </source>
</reference>
<gene>
    <name evidence="2" type="ORF">AAAT87_04885</name>
</gene>
<organism evidence="2 3">
    <name type="scientific">Segatella sinensis</name>
    <dbReference type="NCBI Taxonomy" id="3085167"/>
    <lineage>
        <taxon>Bacteria</taxon>
        <taxon>Pseudomonadati</taxon>
        <taxon>Bacteroidota</taxon>
        <taxon>Bacteroidia</taxon>
        <taxon>Bacteroidales</taxon>
        <taxon>Prevotellaceae</taxon>
        <taxon>Segatella</taxon>
    </lineage>
</organism>
<dbReference type="GO" id="GO:0032259">
    <property type="term" value="P:methylation"/>
    <property type="evidence" value="ECO:0007669"/>
    <property type="project" value="UniProtKB-KW"/>
</dbReference>
<dbReference type="EMBL" id="JBBNGE010000011">
    <property type="protein sequence ID" value="MEQ2507620.1"/>
    <property type="molecule type" value="Genomic_DNA"/>
</dbReference>
<keyword evidence="1" id="KW-0812">Transmembrane</keyword>
<keyword evidence="2" id="KW-0489">Methyltransferase</keyword>
<dbReference type="Proteomes" id="UP001465717">
    <property type="component" value="Unassembled WGS sequence"/>
</dbReference>
<feature type="transmembrane region" description="Helical" evidence="1">
    <location>
        <begin position="23"/>
        <end position="44"/>
    </location>
</feature>
<sequence length="66" mass="7803">MSICAYANLIFYSNPPFSLFSEFLAWIVVVDKQFIIIGNINCVTYKDVFRKQFMVKLLSRCCKMFF</sequence>
<protein>
    <submittedName>
        <fullName evidence="2">Adenine-specific methyltransferase EcoRI family protein</fullName>
    </submittedName>
</protein>
<keyword evidence="1" id="KW-1133">Transmembrane helix</keyword>
<dbReference type="GO" id="GO:0008168">
    <property type="term" value="F:methyltransferase activity"/>
    <property type="evidence" value="ECO:0007669"/>
    <property type="project" value="UniProtKB-KW"/>
</dbReference>
<evidence type="ECO:0000313" key="3">
    <source>
        <dbReference type="Proteomes" id="UP001465717"/>
    </source>
</evidence>